<dbReference type="Gene3D" id="2.60.40.1240">
    <property type="match status" value="1"/>
</dbReference>
<evidence type="ECO:0000313" key="7">
    <source>
        <dbReference type="Proteomes" id="UP000037558"/>
    </source>
</evidence>
<evidence type="ECO:0000259" key="4">
    <source>
        <dbReference type="Pfam" id="PF11611"/>
    </source>
</evidence>
<feature type="region of interest" description="Disordered" evidence="2">
    <location>
        <begin position="22"/>
        <end position="43"/>
    </location>
</feature>
<sequence>MIKKVSLVALLGASMLTLAACGDSETSSGSEGGKKKGETASAKSEIADVKIDDVKYILTGNEESVDEESALLQVKLKVKNTSKKDISLSSYDGIKLYSGEDQIEPYSDSISSDLEESAPSRGDIRPGRATIVPVLFEVEKGKKYELSVEPTSSDYNQKSKEMTFKVDTKKYEDSYDKLQEPSKALQAYVETVYFDKDNADYEKYVSADKEAVKAEAQKEFNNLIKDTMYKVRPTEADFAKYYNSYKQILAQKGKVEAQTVGNVGDKAIVTLKYTSVPLRLDFINGLNNYQTEYRRNVDAYNSEKAEAYALSKFDTVLESIEPIEARDTLKVLLVKKDGKWTVEKSKYGRNLSEIFAHGSVY</sequence>
<evidence type="ECO:0000256" key="2">
    <source>
        <dbReference type="SAM" id="MobiDB-lite"/>
    </source>
</evidence>
<dbReference type="Proteomes" id="UP000037558">
    <property type="component" value="Unassembled WGS sequence"/>
</dbReference>
<dbReference type="AlphaFoldDB" id="A0A0M0KP46"/>
<reference evidence="7" key="1">
    <citation type="submission" date="2015-08" db="EMBL/GenBank/DDBJ databases">
        <title>Fjat-14210 dsm16467.</title>
        <authorList>
            <person name="Liu B."/>
            <person name="Wang J."/>
            <person name="Zhu Y."/>
            <person name="Liu G."/>
            <person name="Chen Q."/>
            <person name="Chen Z."/>
            <person name="Lan J."/>
            <person name="Che J."/>
            <person name="Ge C."/>
            <person name="Shi H."/>
            <person name="Pan Z."/>
            <person name="Liu X."/>
        </authorList>
    </citation>
    <scope>NUCLEOTIDE SEQUENCE [LARGE SCALE GENOMIC DNA]</scope>
    <source>
        <strain evidence="7">DSM 16467</strain>
    </source>
</reference>
<comment type="caution">
    <text evidence="6">The sequence shown here is derived from an EMBL/GenBank/DDBJ whole genome shotgun (WGS) entry which is preliminary data.</text>
</comment>
<dbReference type="RefSeq" id="WP_053403448.1">
    <property type="nucleotide sequence ID" value="NZ_JAUKEN010000007.1"/>
</dbReference>
<gene>
    <name evidence="6" type="ORF">AMD01_21215</name>
</gene>
<evidence type="ECO:0000259" key="5">
    <source>
        <dbReference type="Pfam" id="PF17118"/>
    </source>
</evidence>
<feature type="domain" description="DUF5105" evidence="5">
    <location>
        <begin position="171"/>
        <end position="350"/>
    </location>
</feature>
<dbReference type="InterPro" id="IPR031343">
    <property type="entry name" value="DUF5105"/>
</dbReference>
<dbReference type="EMBL" id="LILC01000035">
    <property type="protein sequence ID" value="KOO40382.1"/>
    <property type="molecule type" value="Genomic_DNA"/>
</dbReference>
<dbReference type="InterPro" id="IPR029051">
    <property type="entry name" value="DUF4352"/>
</dbReference>
<keyword evidence="7" id="KW-1185">Reference proteome</keyword>
<proteinExistence type="predicted"/>
<dbReference type="Pfam" id="PF17118">
    <property type="entry name" value="DUF5105"/>
    <property type="match status" value="1"/>
</dbReference>
<evidence type="ECO:0000256" key="1">
    <source>
        <dbReference type="ARBA" id="ARBA00022729"/>
    </source>
</evidence>
<protein>
    <recommendedName>
        <fullName evidence="8">DUF4352 domain-containing protein</fullName>
    </recommendedName>
</protein>
<feature type="signal peptide" evidence="3">
    <location>
        <begin position="1"/>
        <end position="19"/>
    </location>
</feature>
<feature type="chain" id="PRO_5038990018" description="DUF4352 domain-containing protein" evidence="3">
    <location>
        <begin position="20"/>
        <end position="361"/>
    </location>
</feature>
<evidence type="ECO:0008006" key="8">
    <source>
        <dbReference type="Google" id="ProtNLM"/>
    </source>
</evidence>
<accession>A0A0M0KP46</accession>
<dbReference type="PATRIC" id="fig|284581.3.peg.1722"/>
<keyword evidence="1 3" id="KW-0732">Signal</keyword>
<dbReference type="Pfam" id="PF11611">
    <property type="entry name" value="DUF4352"/>
    <property type="match status" value="1"/>
</dbReference>
<feature type="domain" description="DUF4352" evidence="4">
    <location>
        <begin position="47"/>
        <end position="154"/>
    </location>
</feature>
<dbReference type="InterPro" id="IPR029050">
    <property type="entry name" value="Immunoprotect_excell_Ig-like"/>
</dbReference>
<evidence type="ECO:0000313" key="6">
    <source>
        <dbReference type="EMBL" id="KOO40382.1"/>
    </source>
</evidence>
<name>A0A0M0KP46_9BACI</name>
<organism evidence="6 7">
    <name type="scientific">Priestia koreensis</name>
    <dbReference type="NCBI Taxonomy" id="284581"/>
    <lineage>
        <taxon>Bacteria</taxon>
        <taxon>Bacillati</taxon>
        <taxon>Bacillota</taxon>
        <taxon>Bacilli</taxon>
        <taxon>Bacillales</taxon>
        <taxon>Bacillaceae</taxon>
        <taxon>Priestia</taxon>
    </lineage>
</organism>
<dbReference type="PROSITE" id="PS51257">
    <property type="entry name" value="PROKAR_LIPOPROTEIN"/>
    <property type="match status" value="1"/>
</dbReference>
<evidence type="ECO:0000256" key="3">
    <source>
        <dbReference type="SAM" id="SignalP"/>
    </source>
</evidence>